<gene>
    <name evidence="1" type="ORF">DF286_04625</name>
</gene>
<evidence type="ECO:0000313" key="2">
    <source>
        <dbReference type="Proteomes" id="UP000245916"/>
    </source>
</evidence>
<organism evidence="1 2">
    <name type="scientific">Allosphingosinicella humi</name>
    <dbReference type="NCBI Taxonomy" id="2068657"/>
    <lineage>
        <taxon>Bacteria</taxon>
        <taxon>Pseudomonadati</taxon>
        <taxon>Pseudomonadota</taxon>
        <taxon>Alphaproteobacteria</taxon>
        <taxon>Sphingomonadales</taxon>
        <taxon>Sphingomonadaceae</taxon>
        <taxon>Allosphingosinicella</taxon>
    </lineage>
</organism>
<accession>A0A2U2J1T0</accession>
<dbReference type="EMBL" id="QFFF01000001">
    <property type="protein sequence ID" value="PWG02231.1"/>
    <property type="molecule type" value="Genomic_DNA"/>
</dbReference>
<reference evidence="1 2" key="1">
    <citation type="submission" date="2018-05" db="EMBL/GenBank/DDBJ databases">
        <title>Genome of Sphingosinicella humi QZX222.</title>
        <authorList>
            <person name="Qiao Z."/>
            <person name="Wang G."/>
        </authorList>
    </citation>
    <scope>NUCLEOTIDE SEQUENCE [LARGE SCALE GENOMIC DNA]</scope>
    <source>
        <strain evidence="1 2">QZX222</strain>
    </source>
</reference>
<evidence type="ECO:0000313" key="1">
    <source>
        <dbReference type="EMBL" id="PWG02231.1"/>
    </source>
</evidence>
<keyword evidence="2" id="KW-1185">Reference proteome</keyword>
<sequence>MPVEGDASAVREAVGIFHERRTSRWRSTKLLSSGFQRAELSLLASENVVEEKLGHRYQRVEALADDPSAPRAAYVSTEAIGDAEGGLIGGLTYVGDSRSVRVGRIADV</sequence>
<proteinExistence type="predicted"/>
<dbReference type="Proteomes" id="UP000245916">
    <property type="component" value="Unassembled WGS sequence"/>
</dbReference>
<name>A0A2U2J1T0_9SPHN</name>
<comment type="caution">
    <text evidence="1">The sequence shown here is derived from an EMBL/GenBank/DDBJ whole genome shotgun (WGS) entry which is preliminary data.</text>
</comment>
<dbReference type="AlphaFoldDB" id="A0A2U2J1T0"/>
<protein>
    <submittedName>
        <fullName evidence="1">Uncharacterized protein</fullName>
    </submittedName>
</protein>